<accession>A0A376AJ29</accession>
<dbReference type="GO" id="GO:0051287">
    <property type="term" value="F:NAD binding"/>
    <property type="evidence" value="ECO:0007669"/>
    <property type="project" value="InterPro"/>
</dbReference>
<dbReference type="Gene3D" id="1.10.1040.10">
    <property type="entry name" value="N-(1-d-carboxylethyl)-l-norvaline Dehydrogenase, domain 2"/>
    <property type="match status" value="1"/>
</dbReference>
<evidence type="ECO:0000256" key="8">
    <source>
        <dbReference type="ARBA" id="ARBA00023209"/>
    </source>
</evidence>
<dbReference type="PANTHER" id="PTHR11728">
    <property type="entry name" value="GLYCEROL-3-PHOSPHATE DEHYDROGENASE"/>
    <property type="match status" value="1"/>
</dbReference>
<reference evidence="22" key="1">
    <citation type="submission" date="2018-07" db="EMBL/GenBank/DDBJ databases">
        <authorList>
            <person name="Peiro R."/>
            <person name="Begona"/>
            <person name="Cbmso G."/>
            <person name="Lopez M."/>
            <person name="Gonzalez S."/>
        </authorList>
    </citation>
    <scope>NUCLEOTIDE SEQUENCE [LARGE SCALE GENOMIC DNA]</scope>
</reference>
<feature type="binding site" evidence="14">
    <location>
        <position position="137"/>
    </location>
    <ligand>
        <name>sn-glycerol 3-phosphate</name>
        <dbReference type="ChEBI" id="CHEBI:57597"/>
    </ligand>
</feature>
<feature type="binding site" evidence="14">
    <location>
        <position position="256"/>
    </location>
    <ligand>
        <name>NADPH</name>
        <dbReference type="ChEBI" id="CHEBI:57783"/>
    </ligand>
</feature>
<comment type="pathway">
    <text evidence="14">Membrane lipid metabolism; glycerophospholipid metabolism.</text>
</comment>
<dbReference type="PROSITE" id="PS00957">
    <property type="entry name" value="NAD_G3PDH"/>
    <property type="match status" value="1"/>
</dbReference>
<feature type="binding site" evidence="14">
    <location>
        <position position="36"/>
    </location>
    <ligand>
        <name>NADPH</name>
        <dbReference type="ChEBI" id="CHEBI:57783"/>
    </ligand>
</feature>
<dbReference type="OrthoDB" id="9812273at2"/>
<feature type="binding site" evidence="17">
    <location>
        <begin position="11"/>
        <end position="16"/>
    </location>
    <ligand>
        <name>NAD(+)</name>
        <dbReference type="ChEBI" id="CHEBI:57540"/>
    </ligand>
</feature>
<evidence type="ECO:0000256" key="5">
    <source>
        <dbReference type="ARBA" id="ARBA00023002"/>
    </source>
</evidence>
<feature type="binding site" evidence="14">
    <location>
        <position position="256"/>
    </location>
    <ligand>
        <name>sn-glycerol 3-phosphate</name>
        <dbReference type="ChEBI" id="CHEBI:57597"/>
    </ligand>
</feature>
<keyword evidence="6 14" id="KW-0520">NAD</keyword>
<dbReference type="GO" id="GO:0046168">
    <property type="term" value="P:glycerol-3-phosphate catabolic process"/>
    <property type="evidence" value="ECO:0007669"/>
    <property type="project" value="InterPro"/>
</dbReference>
<feature type="binding site" evidence="16">
    <location>
        <position position="109"/>
    </location>
    <ligand>
        <name>substrate</name>
    </ligand>
</feature>
<keyword evidence="22" id="KW-1185">Reference proteome</keyword>
<feature type="binding site" evidence="14">
    <location>
        <position position="245"/>
    </location>
    <ligand>
        <name>sn-glycerol 3-phosphate</name>
        <dbReference type="ChEBI" id="CHEBI:57597"/>
    </ligand>
</feature>
<evidence type="ECO:0000313" key="22">
    <source>
        <dbReference type="Proteomes" id="UP000254764"/>
    </source>
</evidence>
<comment type="caution">
    <text evidence="14">Lacks conserved residue(s) required for the propagation of feature annotation.</text>
</comment>
<feature type="domain" description="Glycerol-3-phosphate dehydrogenase NAD-dependent N-terminal" evidence="19">
    <location>
        <begin position="7"/>
        <end position="160"/>
    </location>
</feature>
<feature type="active site" description="Proton acceptor" evidence="14 15">
    <location>
        <position position="192"/>
    </location>
</feature>
<dbReference type="Pfam" id="PF07479">
    <property type="entry name" value="NAD_Gly3P_dh_C"/>
    <property type="match status" value="1"/>
</dbReference>
<feature type="binding site" evidence="14">
    <location>
        <position position="278"/>
    </location>
    <ligand>
        <name>NADPH</name>
        <dbReference type="ChEBI" id="CHEBI:57783"/>
    </ligand>
</feature>
<evidence type="ECO:0000259" key="19">
    <source>
        <dbReference type="Pfam" id="PF01210"/>
    </source>
</evidence>
<evidence type="ECO:0000256" key="2">
    <source>
        <dbReference type="ARBA" id="ARBA00022516"/>
    </source>
</evidence>
<evidence type="ECO:0000256" key="12">
    <source>
        <dbReference type="ARBA" id="ARBA00069372"/>
    </source>
</evidence>
<evidence type="ECO:0000313" key="21">
    <source>
        <dbReference type="EMBL" id="SSC67822.1"/>
    </source>
</evidence>
<evidence type="ECO:0000256" key="10">
    <source>
        <dbReference type="ARBA" id="ARBA00052716"/>
    </source>
</evidence>
<feature type="binding site" evidence="14">
    <location>
        <position position="109"/>
    </location>
    <ligand>
        <name>sn-glycerol 3-phosphate</name>
        <dbReference type="ChEBI" id="CHEBI:57597"/>
    </ligand>
</feature>
<dbReference type="UniPathway" id="UPA00940"/>
<dbReference type="NCBIfam" id="NF000942">
    <property type="entry name" value="PRK00094.1-4"/>
    <property type="match status" value="1"/>
</dbReference>
<feature type="binding site" evidence="14">
    <location>
        <position position="279"/>
    </location>
    <ligand>
        <name>NADPH</name>
        <dbReference type="ChEBI" id="CHEBI:57783"/>
    </ligand>
</feature>
<keyword evidence="3 14" id="KW-0547">Nucleotide-binding</keyword>
<dbReference type="GO" id="GO:0141152">
    <property type="term" value="F:glycerol-3-phosphate dehydrogenase (NAD+) activity"/>
    <property type="evidence" value="ECO:0007669"/>
    <property type="project" value="RHEA"/>
</dbReference>
<dbReference type="Pfam" id="PF01210">
    <property type="entry name" value="NAD_Gly3P_dh_N"/>
    <property type="match status" value="1"/>
</dbReference>
<evidence type="ECO:0000256" key="11">
    <source>
        <dbReference type="ARBA" id="ARBA00066687"/>
    </source>
</evidence>
<dbReference type="InterPro" id="IPR006168">
    <property type="entry name" value="G3P_DH_NAD-dep"/>
</dbReference>
<name>A0A376AJ29_9HYPH</name>
<dbReference type="AlphaFoldDB" id="A0A376AJ29"/>
<evidence type="ECO:0000256" key="7">
    <source>
        <dbReference type="ARBA" id="ARBA00023098"/>
    </source>
</evidence>
<keyword evidence="7 14" id="KW-0443">Lipid metabolism</keyword>
<evidence type="ECO:0000256" key="16">
    <source>
        <dbReference type="PIRSR" id="PIRSR000114-2"/>
    </source>
</evidence>
<evidence type="ECO:0000256" key="4">
    <source>
        <dbReference type="ARBA" id="ARBA00022857"/>
    </source>
</evidence>
<organism evidence="21 22">
    <name type="scientific">Ciceribacter selenitireducens ATCC BAA-1503</name>
    <dbReference type="NCBI Taxonomy" id="1336235"/>
    <lineage>
        <taxon>Bacteria</taxon>
        <taxon>Pseudomonadati</taxon>
        <taxon>Pseudomonadota</taxon>
        <taxon>Alphaproteobacteria</taxon>
        <taxon>Hyphomicrobiales</taxon>
        <taxon>Rhizobiaceae</taxon>
        <taxon>Ciceribacter</taxon>
    </lineage>
</organism>
<dbReference type="FunFam" id="3.40.50.720:FF:000019">
    <property type="entry name" value="Glycerol-3-phosphate dehydrogenase [NAD(P)+]"/>
    <property type="match status" value="1"/>
</dbReference>
<feature type="binding site" evidence="17">
    <location>
        <position position="256"/>
    </location>
    <ligand>
        <name>NAD(+)</name>
        <dbReference type="ChEBI" id="CHEBI:57540"/>
    </ligand>
</feature>
<feature type="binding site" evidence="17">
    <location>
        <position position="141"/>
    </location>
    <ligand>
        <name>NAD(+)</name>
        <dbReference type="ChEBI" id="CHEBI:57540"/>
    </ligand>
</feature>
<dbReference type="EC" id="1.1.1.94" evidence="11 14"/>
<feature type="binding site" evidence="14">
    <location>
        <position position="192"/>
    </location>
    <ligand>
        <name>sn-glycerol 3-phosphate</name>
        <dbReference type="ChEBI" id="CHEBI:57597"/>
    </ligand>
</feature>
<dbReference type="InterPro" id="IPR011128">
    <property type="entry name" value="G3P_DH_NAD-dep_N"/>
</dbReference>
<dbReference type="RefSeq" id="WP_115670374.1">
    <property type="nucleotide sequence ID" value="NZ_UEYP01000005.1"/>
</dbReference>
<keyword evidence="5 14" id="KW-0560">Oxidoreductase</keyword>
<comment type="similarity">
    <text evidence="1 14 18">Belongs to the NAD-dependent glycerol-3-phosphate dehydrogenase family.</text>
</comment>
<dbReference type="GO" id="GO:0005975">
    <property type="term" value="P:carbohydrate metabolic process"/>
    <property type="evidence" value="ECO:0007669"/>
    <property type="project" value="InterPro"/>
</dbReference>
<dbReference type="Proteomes" id="UP000254764">
    <property type="component" value="Unassembled WGS sequence"/>
</dbReference>
<evidence type="ECO:0000256" key="9">
    <source>
        <dbReference type="ARBA" id="ARBA00023264"/>
    </source>
</evidence>
<evidence type="ECO:0000256" key="18">
    <source>
        <dbReference type="RuleBase" id="RU000437"/>
    </source>
</evidence>
<comment type="subcellular location">
    <subcellularLocation>
        <location evidence="14">Cytoplasm</location>
    </subcellularLocation>
</comment>
<keyword evidence="14" id="KW-0963">Cytoplasm</keyword>
<dbReference type="NCBIfam" id="NF000940">
    <property type="entry name" value="PRK00094.1-2"/>
    <property type="match status" value="1"/>
</dbReference>
<comment type="function">
    <text evidence="14">Catalyzes the reduction of the glycolytic intermediate dihydroxyacetone phosphate (DHAP) to sn-glycerol 3-phosphate (G3P), the key precursor for phospholipid synthesis.</text>
</comment>
<evidence type="ECO:0000256" key="13">
    <source>
        <dbReference type="ARBA" id="ARBA00080511"/>
    </source>
</evidence>
<dbReference type="InterPro" id="IPR008927">
    <property type="entry name" value="6-PGluconate_DH-like_C_sf"/>
</dbReference>
<dbReference type="Gene3D" id="3.40.50.720">
    <property type="entry name" value="NAD(P)-binding Rossmann-like Domain"/>
    <property type="match status" value="1"/>
</dbReference>
<keyword evidence="8 14" id="KW-0594">Phospholipid biosynthesis</keyword>
<evidence type="ECO:0000256" key="15">
    <source>
        <dbReference type="PIRSR" id="PIRSR000114-1"/>
    </source>
</evidence>
<gene>
    <name evidence="14" type="primary">gpsA</name>
    <name evidence="21" type="ORF">RHIZ70_3530</name>
</gene>
<dbReference type="InterPro" id="IPR006109">
    <property type="entry name" value="G3P_DH_NAD-dep_C"/>
</dbReference>
<keyword evidence="2 14" id="KW-0444">Lipid biosynthesis</keyword>
<dbReference type="FunFam" id="1.10.1040.10:FF:000001">
    <property type="entry name" value="Glycerol-3-phosphate dehydrogenase [NAD(P)+]"/>
    <property type="match status" value="1"/>
</dbReference>
<dbReference type="PIRSF" id="PIRSF000114">
    <property type="entry name" value="Glycerol-3-P_dh"/>
    <property type="match status" value="1"/>
</dbReference>
<protein>
    <recommendedName>
        <fullName evidence="12 14">Glycerol-3-phosphate dehydrogenase [NAD(P)+]</fullName>
        <ecNumber evidence="11 14">1.1.1.94</ecNumber>
    </recommendedName>
    <alternativeName>
        <fullName evidence="14">NAD(P)(+)-dependent glycerol-3-phosphate dehydrogenase</fullName>
    </alternativeName>
    <alternativeName>
        <fullName evidence="13 14">NAD(P)H-dependent dihydroxyacetone-phosphate reductase</fullName>
    </alternativeName>
</protein>
<dbReference type="HAMAP" id="MF_00394">
    <property type="entry name" value="NAD_Glyc3P_dehydrog"/>
    <property type="match status" value="1"/>
</dbReference>
<evidence type="ECO:0000259" key="20">
    <source>
        <dbReference type="Pfam" id="PF07479"/>
    </source>
</evidence>
<proteinExistence type="inferred from homology"/>
<dbReference type="GO" id="GO:0006650">
    <property type="term" value="P:glycerophospholipid metabolic process"/>
    <property type="evidence" value="ECO:0007669"/>
    <property type="project" value="UniProtKB-UniRule"/>
</dbReference>
<dbReference type="EMBL" id="UEYP01000005">
    <property type="protein sequence ID" value="SSC67822.1"/>
    <property type="molecule type" value="Genomic_DNA"/>
</dbReference>
<dbReference type="SUPFAM" id="SSF51735">
    <property type="entry name" value="NAD(P)-binding Rossmann-fold domains"/>
    <property type="match status" value="1"/>
</dbReference>
<comment type="catalytic activity">
    <reaction evidence="10">
        <text>sn-glycerol 3-phosphate + NADP(+) = dihydroxyacetone phosphate + NADPH + H(+)</text>
        <dbReference type="Rhea" id="RHEA:11096"/>
        <dbReference type="ChEBI" id="CHEBI:15378"/>
        <dbReference type="ChEBI" id="CHEBI:57597"/>
        <dbReference type="ChEBI" id="CHEBI:57642"/>
        <dbReference type="ChEBI" id="CHEBI:57783"/>
        <dbReference type="ChEBI" id="CHEBI:58349"/>
        <dbReference type="EC" id="1.1.1.94"/>
    </reaction>
    <physiologicalReaction direction="right-to-left" evidence="10">
        <dbReference type="Rhea" id="RHEA:11098"/>
    </physiologicalReaction>
</comment>
<dbReference type="InterPro" id="IPR013328">
    <property type="entry name" value="6PGD_dom2"/>
</dbReference>
<feature type="binding site" evidence="14">
    <location>
        <position position="15"/>
    </location>
    <ligand>
        <name>NADPH</name>
        <dbReference type="ChEBI" id="CHEBI:57783"/>
    </ligand>
</feature>
<evidence type="ECO:0000256" key="17">
    <source>
        <dbReference type="PIRSR" id="PIRSR000114-3"/>
    </source>
</evidence>
<keyword evidence="4 14" id="KW-0521">NADP</keyword>
<feature type="binding site" evidence="14">
    <location>
        <position position="257"/>
    </location>
    <ligand>
        <name>sn-glycerol 3-phosphate</name>
        <dbReference type="ChEBI" id="CHEBI:57597"/>
    </ligand>
</feature>
<dbReference type="GO" id="GO:0046167">
    <property type="term" value="P:glycerol-3-phosphate biosynthetic process"/>
    <property type="evidence" value="ECO:0007669"/>
    <property type="project" value="UniProtKB-UniRule"/>
</dbReference>
<keyword evidence="9 14" id="KW-1208">Phospholipid metabolism</keyword>
<evidence type="ECO:0000256" key="14">
    <source>
        <dbReference type="HAMAP-Rule" id="MF_00394"/>
    </source>
</evidence>
<dbReference type="GO" id="GO:0005829">
    <property type="term" value="C:cytosol"/>
    <property type="evidence" value="ECO:0007669"/>
    <property type="project" value="TreeGrafter"/>
</dbReference>
<feature type="binding site" evidence="14">
    <location>
        <position position="255"/>
    </location>
    <ligand>
        <name>sn-glycerol 3-phosphate</name>
        <dbReference type="ChEBI" id="CHEBI:57597"/>
    </ligand>
</feature>
<evidence type="ECO:0000256" key="6">
    <source>
        <dbReference type="ARBA" id="ARBA00023027"/>
    </source>
</evidence>
<dbReference type="PRINTS" id="PR00077">
    <property type="entry name" value="GPDHDRGNASE"/>
</dbReference>
<feature type="domain" description="Glycerol-3-phosphate dehydrogenase NAD-dependent C-terminal" evidence="20">
    <location>
        <begin position="181"/>
        <end position="318"/>
    </location>
</feature>
<evidence type="ECO:0000256" key="3">
    <source>
        <dbReference type="ARBA" id="ARBA00022741"/>
    </source>
</evidence>
<dbReference type="SUPFAM" id="SSF48179">
    <property type="entry name" value="6-phosphogluconate dehydrogenase C-terminal domain-like"/>
    <property type="match status" value="1"/>
</dbReference>
<dbReference type="STRING" id="1336235.GCA_000518785_02933"/>
<dbReference type="GO" id="GO:0008654">
    <property type="term" value="P:phospholipid biosynthetic process"/>
    <property type="evidence" value="ECO:0007669"/>
    <property type="project" value="UniProtKB-KW"/>
</dbReference>
<dbReference type="GO" id="GO:0141153">
    <property type="term" value="F:glycerol-3-phosphate dehydrogenase (NADP+) activity"/>
    <property type="evidence" value="ECO:0007669"/>
    <property type="project" value="RHEA"/>
</dbReference>
<feature type="binding site" evidence="14">
    <location>
        <position position="109"/>
    </location>
    <ligand>
        <name>NADPH</name>
        <dbReference type="ChEBI" id="CHEBI:57783"/>
    </ligand>
</feature>
<evidence type="ECO:0000256" key="1">
    <source>
        <dbReference type="ARBA" id="ARBA00011009"/>
    </source>
</evidence>
<sequence>MSGADRIVVIGSGAFGTALAAVMAAEGRIETTLLGRDAALIADLHTTRVHEAALPGIRLPDALGFSADPGVIAAADIVLFAMPSQAQADAAAQYGPHLREGAAVVTCAKGIDRNTTRLLTDVLEEALPHHAVAALSGPGFAADIARGLPTAMAIAASDLAIAERLAQAISGRTFRLYASDDRIGVQLGGALKNVLAIACGIVEGMGLGDSARAALISRGLAEMSRLVAAMGGKTDTVRGLSGLGDLVLTATSHQSRNLRFGIALGRGEPIDFSRGQLVEGAFAAAVASRLAEGLSVSMPITDAVAAIIEGSLDIPTAIEQLMSRPITTE</sequence>
<dbReference type="InterPro" id="IPR036291">
    <property type="entry name" value="NAD(P)-bd_dom_sf"/>
</dbReference>
<feature type="binding site" evidence="14">
    <location>
        <position position="141"/>
    </location>
    <ligand>
        <name>NADPH</name>
        <dbReference type="ChEBI" id="CHEBI:57783"/>
    </ligand>
</feature>
<dbReference type="PANTHER" id="PTHR11728:SF1">
    <property type="entry name" value="GLYCEROL-3-PHOSPHATE DEHYDROGENASE [NAD(+)] 2, CHLOROPLASTIC"/>
    <property type="match status" value="1"/>
</dbReference>
<comment type="catalytic activity">
    <reaction evidence="14">
        <text>sn-glycerol 3-phosphate + NAD(+) = dihydroxyacetone phosphate + NADH + H(+)</text>
        <dbReference type="Rhea" id="RHEA:11092"/>
        <dbReference type="ChEBI" id="CHEBI:15378"/>
        <dbReference type="ChEBI" id="CHEBI:57540"/>
        <dbReference type="ChEBI" id="CHEBI:57597"/>
        <dbReference type="ChEBI" id="CHEBI:57642"/>
        <dbReference type="ChEBI" id="CHEBI:57945"/>
        <dbReference type="EC" id="1.1.1.94"/>
    </reaction>
</comment>
<feature type="binding site" evidence="16">
    <location>
        <begin position="256"/>
        <end position="257"/>
    </location>
    <ligand>
        <name>substrate</name>
    </ligand>
</feature>